<proteinExistence type="predicted"/>
<keyword evidence="1" id="KW-0812">Transmembrane</keyword>
<keyword evidence="3" id="KW-1185">Reference proteome</keyword>
<keyword evidence="1" id="KW-0472">Membrane</keyword>
<evidence type="ECO:0000256" key="1">
    <source>
        <dbReference type="SAM" id="Phobius"/>
    </source>
</evidence>
<evidence type="ECO:0000313" key="3">
    <source>
        <dbReference type="Proteomes" id="UP000054560"/>
    </source>
</evidence>
<organism evidence="2 3">
    <name type="scientific">Sphaeroforma arctica JP610</name>
    <dbReference type="NCBI Taxonomy" id="667725"/>
    <lineage>
        <taxon>Eukaryota</taxon>
        <taxon>Ichthyosporea</taxon>
        <taxon>Ichthyophonida</taxon>
        <taxon>Sphaeroforma</taxon>
    </lineage>
</organism>
<accession>A0A0L0FC57</accession>
<gene>
    <name evidence="2" type="ORF">SARC_13783</name>
</gene>
<dbReference type="EMBL" id="KQ245330">
    <property type="protein sequence ID" value="KNC73658.1"/>
    <property type="molecule type" value="Genomic_DNA"/>
</dbReference>
<protein>
    <submittedName>
        <fullName evidence="2">Uncharacterized protein</fullName>
    </submittedName>
</protein>
<keyword evidence="1" id="KW-1133">Transmembrane helix</keyword>
<dbReference type="GeneID" id="25914287"/>
<name>A0A0L0FC57_9EUKA</name>
<reference evidence="2 3" key="1">
    <citation type="submission" date="2011-02" db="EMBL/GenBank/DDBJ databases">
        <title>The Genome Sequence of Sphaeroforma arctica JP610.</title>
        <authorList>
            <consortium name="The Broad Institute Genome Sequencing Platform"/>
            <person name="Russ C."/>
            <person name="Cuomo C."/>
            <person name="Young S.K."/>
            <person name="Zeng Q."/>
            <person name="Gargeya S."/>
            <person name="Alvarado L."/>
            <person name="Berlin A."/>
            <person name="Chapman S.B."/>
            <person name="Chen Z."/>
            <person name="Freedman E."/>
            <person name="Gellesch M."/>
            <person name="Goldberg J."/>
            <person name="Griggs A."/>
            <person name="Gujja S."/>
            <person name="Heilman E."/>
            <person name="Heiman D."/>
            <person name="Howarth C."/>
            <person name="Mehta T."/>
            <person name="Neiman D."/>
            <person name="Pearson M."/>
            <person name="Roberts A."/>
            <person name="Saif S."/>
            <person name="Shea T."/>
            <person name="Shenoy N."/>
            <person name="Sisk P."/>
            <person name="Stolte C."/>
            <person name="Sykes S."/>
            <person name="White J."/>
            <person name="Yandava C."/>
            <person name="Burger G."/>
            <person name="Gray M.W."/>
            <person name="Holland P.W.H."/>
            <person name="King N."/>
            <person name="Lang F.B.F."/>
            <person name="Roger A.J."/>
            <person name="Ruiz-Trillo I."/>
            <person name="Haas B."/>
            <person name="Nusbaum C."/>
            <person name="Birren B."/>
        </authorList>
    </citation>
    <scope>NUCLEOTIDE SEQUENCE [LARGE SCALE GENOMIC DNA]</scope>
    <source>
        <strain evidence="2 3">JP610</strain>
    </source>
</reference>
<dbReference type="AlphaFoldDB" id="A0A0L0FC57"/>
<feature type="transmembrane region" description="Helical" evidence="1">
    <location>
        <begin position="14"/>
        <end position="33"/>
    </location>
</feature>
<evidence type="ECO:0000313" key="2">
    <source>
        <dbReference type="EMBL" id="KNC73658.1"/>
    </source>
</evidence>
<dbReference type="RefSeq" id="XP_014147560.1">
    <property type="nucleotide sequence ID" value="XM_014292085.1"/>
</dbReference>
<sequence>MNSMSLSNGHISKIQFVTIFLLTCSLYLFFVHIRVDRFTESKNVTNRDKYKTNISSVTTGTSESMLSLCGFYGPNNQVLSHLHGLRLAQACGVRYADTIIRPHRGVDPQPVYLSDFLSSPIMTQNETDLDWKYMSGCVIDGPNVIKSWKWAPARGAKVLFKDTQFFRIADDDLEFSFKRRTLCDIVRKCNRTYLRLHFRDRHPFNMTLPSVETTFTDTVTNLSLRITDLLNMGNDYLCMMIRQRDEMFHMPNPFAKLPLFNKLGCRNNVDCIKIASDLHRQHVNTTLPVLLVSKTAPNSTECSDLRLSNIFCWPTEFSNSTMYAQLHVCNGAKSIGYTDNMSVQVGMGAGASTLYEMLVDLGRNTKHDYSFSQMIADRLQHLKLSS</sequence>
<dbReference type="Proteomes" id="UP000054560">
    <property type="component" value="Unassembled WGS sequence"/>
</dbReference>